<protein>
    <submittedName>
        <fullName evidence="2">Phosphatidylserine/phosphatidylglycerophosphate/ cardiolipin synthase family protein</fullName>
    </submittedName>
</protein>
<evidence type="ECO:0000259" key="1">
    <source>
        <dbReference type="PROSITE" id="PS50035"/>
    </source>
</evidence>
<dbReference type="RefSeq" id="WP_019951411.1">
    <property type="nucleotide sequence ID" value="NZ_JBHLVX010000050.1"/>
</dbReference>
<dbReference type="CDD" id="cd09113">
    <property type="entry name" value="PLDc_ymdC_like_2"/>
    <property type="match status" value="1"/>
</dbReference>
<dbReference type="PROSITE" id="PS50035">
    <property type="entry name" value="PLD"/>
    <property type="match status" value="2"/>
</dbReference>
<comment type="caution">
    <text evidence="2">The sequence shown here is derived from an EMBL/GenBank/DDBJ whole genome shotgun (WGS) entry which is preliminary data.</text>
</comment>
<dbReference type="CDD" id="cd09111">
    <property type="entry name" value="PLDc_ymdC_like_1"/>
    <property type="match status" value="1"/>
</dbReference>
<organism evidence="2 3">
    <name type="scientific">Kushneria aurantia</name>
    <dbReference type="NCBI Taxonomy" id="504092"/>
    <lineage>
        <taxon>Bacteria</taxon>
        <taxon>Pseudomonadati</taxon>
        <taxon>Pseudomonadota</taxon>
        <taxon>Gammaproteobacteria</taxon>
        <taxon>Oceanospirillales</taxon>
        <taxon>Halomonadaceae</taxon>
        <taxon>Kushneria</taxon>
    </lineage>
</organism>
<keyword evidence="3" id="KW-1185">Reference proteome</keyword>
<dbReference type="SUPFAM" id="SSF56024">
    <property type="entry name" value="Phospholipase D/nuclease"/>
    <property type="match status" value="2"/>
</dbReference>
<proteinExistence type="predicted"/>
<dbReference type="InterPro" id="IPR025202">
    <property type="entry name" value="PLD-like_dom"/>
</dbReference>
<reference evidence="2 3" key="1">
    <citation type="submission" date="2024-09" db="EMBL/GenBank/DDBJ databases">
        <authorList>
            <person name="Sun Q."/>
            <person name="Mori K."/>
        </authorList>
    </citation>
    <scope>NUCLEOTIDE SEQUENCE [LARGE SCALE GENOMIC DNA]</scope>
    <source>
        <strain evidence="2 3">CCM 7415</strain>
    </source>
</reference>
<sequence length="487" mass="55418">MSTNEPAGKLARWAAPWGSEGESGMRLLSDGLEAFEVRAHLARHAECSIDILIYQFEDGVTSRVLTAELLAAAERGVAVRLLVDDISAILIQRMLRALVTHPRIEVRLFNPVTFWRRWFWSHQLAMGLTLARSHRRMHNKLWLVDDRLGITGGRNMSDDYFIVNSEYNFADLDMLVAGGSVVAQMRRCFDAYWQGRLVRELETLVALEADYQWPQLRDELARLLSGEELADSPWLPIHHEEARELSRGLGEMVSSEGELLWDHPDKAASRGYPPLEMSLAPALGRAIASATSHVRIVSAYFVPSERQVIDLEALLERGVTVTVLTNSLDANDAPIVNGAWAGWRQRYLELGASVHELREGHTPRKRHRRRRQHHFGALASSLHGKSITIDDDRIFVGSLNIDPRSIWWNTEMGLLVRHPELNAQLSRVIDRALEPDSSFRVTLDDHGLCWTCNDDKQRERRFRREPGDWPARVQKWVGALPGVRRLL</sequence>
<dbReference type="Gene3D" id="3.30.870.10">
    <property type="entry name" value="Endonuclease Chain A"/>
    <property type="match status" value="2"/>
</dbReference>
<evidence type="ECO:0000313" key="2">
    <source>
        <dbReference type="EMBL" id="MFC0268967.1"/>
    </source>
</evidence>
<gene>
    <name evidence="2" type="ORF">ACFFHW_13390</name>
</gene>
<feature type="domain" description="PLD phosphodiesterase" evidence="1">
    <location>
        <begin position="378"/>
        <end position="405"/>
    </location>
</feature>
<dbReference type="Pfam" id="PF13091">
    <property type="entry name" value="PLDc_2"/>
    <property type="match status" value="2"/>
</dbReference>
<name>A0ABV6G5M1_9GAMM</name>
<feature type="domain" description="PLD phosphodiesterase" evidence="1">
    <location>
        <begin position="133"/>
        <end position="160"/>
    </location>
</feature>
<dbReference type="EMBL" id="JBHLVX010000050">
    <property type="protein sequence ID" value="MFC0268967.1"/>
    <property type="molecule type" value="Genomic_DNA"/>
</dbReference>
<evidence type="ECO:0000313" key="3">
    <source>
        <dbReference type="Proteomes" id="UP001589814"/>
    </source>
</evidence>
<dbReference type="PANTHER" id="PTHR21248:SF12">
    <property type="entry name" value="CARDIOLIPIN SYNTHASE C"/>
    <property type="match status" value="1"/>
</dbReference>
<dbReference type="Proteomes" id="UP001589814">
    <property type="component" value="Unassembled WGS sequence"/>
</dbReference>
<dbReference type="PANTHER" id="PTHR21248">
    <property type="entry name" value="CARDIOLIPIN SYNTHASE"/>
    <property type="match status" value="1"/>
</dbReference>
<dbReference type="SMART" id="SM00155">
    <property type="entry name" value="PLDc"/>
    <property type="match status" value="2"/>
</dbReference>
<accession>A0ABV6G5M1</accession>
<dbReference type="InterPro" id="IPR001736">
    <property type="entry name" value="PLipase_D/transphosphatidylase"/>
</dbReference>